<comment type="caution">
    <text evidence="1">The sequence shown here is derived from an EMBL/GenBank/DDBJ whole genome shotgun (WGS) entry which is preliminary data.</text>
</comment>
<dbReference type="EMBL" id="LAVV01006557">
    <property type="protein sequence ID" value="KNZ59369.1"/>
    <property type="molecule type" value="Genomic_DNA"/>
</dbReference>
<evidence type="ECO:0000313" key="1">
    <source>
        <dbReference type="EMBL" id="KNZ59369.1"/>
    </source>
</evidence>
<keyword evidence="2" id="KW-1185">Reference proteome</keyword>
<sequence length="83" mass="9463">MTNFFPFHAPFCSERRQAGKKDYVSSCSKLEEILQQALGISDPIPVPPATIISGLQLIHQECQKRKQVNQFSHNNIIWSPTEH</sequence>
<dbReference type="VEuPathDB" id="FungiDB:VP01_1748g7"/>
<evidence type="ECO:0000313" key="2">
    <source>
        <dbReference type="Proteomes" id="UP000037035"/>
    </source>
</evidence>
<name>A0A0L6VF73_9BASI</name>
<protein>
    <submittedName>
        <fullName evidence="1">Uncharacterized protein</fullName>
    </submittedName>
</protein>
<accession>A0A0L6VF73</accession>
<dbReference type="AlphaFoldDB" id="A0A0L6VF73"/>
<organism evidence="1 2">
    <name type="scientific">Puccinia sorghi</name>
    <dbReference type="NCBI Taxonomy" id="27349"/>
    <lineage>
        <taxon>Eukaryota</taxon>
        <taxon>Fungi</taxon>
        <taxon>Dikarya</taxon>
        <taxon>Basidiomycota</taxon>
        <taxon>Pucciniomycotina</taxon>
        <taxon>Pucciniomycetes</taxon>
        <taxon>Pucciniales</taxon>
        <taxon>Pucciniaceae</taxon>
        <taxon>Puccinia</taxon>
    </lineage>
</organism>
<reference evidence="1 2" key="1">
    <citation type="submission" date="2015-08" db="EMBL/GenBank/DDBJ databases">
        <title>Next Generation Sequencing and Analysis of the Genome of Puccinia sorghi L Schw, the Causal Agent of Maize Common Rust.</title>
        <authorList>
            <person name="Rochi L."/>
            <person name="Burguener G."/>
            <person name="Darino M."/>
            <person name="Turjanski A."/>
            <person name="Kreff E."/>
            <person name="Dieguez M.J."/>
            <person name="Sacco F."/>
        </authorList>
    </citation>
    <scope>NUCLEOTIDE SEQUENCE [LARGE SCALE GENOMIC DNA]</scope>
    <source>
        <strain evidence="1 2">RO10H11247</strain>
    </source>
</reference>
<dbReference type="Proteomes" id="UP000037035">
    <property type="component" value="Unassembled WGS sequence"/>
</dbReference>
<proteinExistence type="predicted"/>
<gene>
    <name evidence="1" type="ORF">VP01_1748g7</name>
</gene>